<dbReference type="AlphaFoldDB" id="A0A8J2VWS8"/>
<dbReference type="InterPro" id="IPR031734">
    <property type="entry name" value="MBF2"/>
</dbReference>
<keyword evidence="3" id="KW-1185">Reference proteome</keyword>
<evidence type="ECO:0000313" key="3">
    <source>
        <dbReference type="Proteomes" id="UP000789524"/>
    </source>
</evidence>
<name>A0A8J2VWS8_9NEOP</name>
<sequence>MRLPSVRDSRGPLSVTSALFLRECFPERLPTKCPCIHNTRDECFSEGPELTPHQRWINSSGFIITPRIMKGTWLITYFRVVDRLGVGRGPRVEIIRGGLRHKYIVVRLTSPYNYPISVNVYVGCENKLKIPSSTSKIIAQTTVGKATVTSAGDIATTENSAGNTTGGNSTIGGATT</sequence>
<gene>
    <name evidence="2" type="ORF">DCHRY22_LOCUS14780</name>
</gene>
<dbReference type="Pfam" id="PF15868">
    <property type="entry name" value="MBF2"/>
    <property type="match status" value="1"/>
</dbReference>
<dbReference type="OrthoDB" id="7481740at2759"/>
<organism evidence="2 3">
    <name type="scientific">Danaus chrysippus</name>
    <name type="common">African queen</name>
    <dbReference type="NCBI Taxonomy" id="151541"/>
    <lineage>
        <taxon>Eukaryota</taxon>
        <taxon>Metazoa</taxon>
        <taxon>Ecdysozoa</taxon>
        <taxon>Arthropoda</taxon>
        <taxon>Hexapoda</taxon>
        <taxon>Insecta</taxon>
        <taxon>Pterygota</taxon>
        <taxon>Neoptera</taxon>
        <taxon>Endopterygota</taxon>
        <taxon>Lepidoptera</taxon>
        <taxon>Glossata</taxon>
        <taxon>Ditrysia</taxon>
        <taxon>Papilionoidea</taxon>
        <taxon>Nymphalidae</taxon>
        <taxon>Danainae</taxon>
        <taxon>Danaini</taxon>
        <taxon>Danaina</taxon>
        <taxon>Danaus</taxon>
        <taxon>Anosia</taxon>
    </lineage>
</organism>
<dbReference type="Proteomes" id="UP000789524">
    <property type="component" value="Unassembled WGS sequence"/>
</dbReference>
<reference evidence="2" key="1">
    <citation type="submission" date="2021-09" db="EMBL/GenBank/DDBJ databases">
        <authorList>
            <person name="Martin H S."/>
        </authorList>
    </citation>
    <scope>NUCLEOTIDE SEQUENCE</scope>
</reference>
<evidence type="ECO:0000313" key="2">
    <source>
        <dbReference type="EMBL" id="CAG9583386.1"/>
    </source>
</evidence>
<evidence type="ECO:0000256" key="1">
    <source>
        <dbReference type="SAM" id="MobiDB-lite"/>
    </source>
</evidence>
<proteinExistence type="predicted"/>
<accession>A0A8J2VWS8</accession>
<comment type="caution">
    <text evidence="2">The sequence shown here is derived from an EMBL/GenBank/DDBJ whole genome shotgun (WGS) entry which is preliminary data.</text>
</comment>
<dbReference type="EMBL" id="CAKASE010000081">
    <property type="protein sequence ID" value="CAG9583386.1"/>
    <property type="molecule type" value="Genomic_DNA"/>
</dbReference>
<protein>
    <submittedName>
        <fullName evidence="2">(African queen) hypothetical protein</fullName>
    </submittedName>
</protein>
<feature type="region of interest" description="Disordered" evidence="1">
    <location>
        <begin position="156"/>
        <end position="176"/>
    </location>
</feature>